<keyword evidence="1" id="KW-0812">Transmembrane</keyword>
<organism evidence="2 3">
    <name type="scientific">Capnocytophaga ochracea</name>
    <dbReference type="NCBI Taxonomy" id="1018"/>
    <lineage>
        <taxon>Bacteria</taxon>
        <taxon>Pseudomonadati</taxon>
        <taxon>Bacteroidota</taxon>
        <taxon>Flavobacteriia</taxon>
        <taxon>Flavobacteriales</taxon>
        <taxon>Flavobacteriaceae</taxon>
        <taxon>Capnocytophaga</taxon>
    </lineage>
</organism>
<feature type="transmembrane region" description="Helical" evidence="1">
    <location>
        <begin position="6"/>
        <end position="28"/>
    </location>
</feature>
<protein>
    <submittedName>
        <fullName evidence="2">Uncharacterized protein</fullName>
    </submittedName>
</protein>
<dbReference type="Proteomes" id="UP000249891">
    <property type="component" value="Unassembled WGS sequence"/>
</dbReference>
<sequence>MWNALVNYNILAPLLIAVLAWAFILIWFSKKNKQERMKRQQLLAQIKEQLPIPTFKELLQALEALNYNPAQCYFKTNTFEQGNVAVDNTCLLQRENQWVVCLADTRCFCDEQSFDSEQEACENFVYKYFLLSKEEINWLKQ</sequence>
<keyword evidence="1" id="KW-1133">Transmembrane helix</keyword>
<keyword evidence="1" id="KW-0472">Membrane</keyword>
<name>A0A2X2R9M8_CAPOC</name>
<dbReference type="RefSeq" id="WP_128091249.1">
    <property type="nucleotide sequence ID" value="NZ_UARG01000017.1"/>
</dbReference>
<dbReference type="AlphaFoldDB" id="A0A2X2R9M8"/>
<proteinExistence type="predicted"/>
<dbReference type="EMBL" id="UARG01000017">
    <property type="protein sequence ID" value="SQA77896.1"/>
    <property type="molecule type" value="Genomic_DNA"/>
</dbReference>
<evidence type="ECO:0000313" key="3">
    <source>
        <dbReference type="Proteomes" id="UP000249891"/>
    </source>
</evidence>
<accession>A0A2X2R9M8</accession>
<reference evidence="2 3" key="1">
    <citation type="submission" date="2018-06" db="EMBL/GenBank/DDBJ databases">
        <authorList>
            <consortium name="Pathogen Informatics"/>
            <person name="Doyle S."/>
        </authorList>
    </citation>
    <scope>NUCLEOTIDE SEQUENCE [LARGE SCALE GENOMIC DNA]</scope>
    <source>
        <strain evidence="2 3">NCTC11546</strain>
    </source>
</reference>
<gene>
    <name evidence="2" type="ORF">NCTC11546_01121</name>
</gene>
<evidence type="ECO:0000256" key="1">
    <source>
        <dbReference type="SAM" id="Phobius"/>
    </source>
</evidence>
<evidence type="ECO:0000313" key="2">
    <source>
        <dbReference type="EMBL" id="SQA77896.1"/>
    </source>
</evidence>